<keyword evidence="3" id="KW-0378">Hydrolase</keyword>
<gene>
    <name evidence="7" type="ORF">DFR39_11061</name>
</gene>
<comment type="caution">
    <text evidence="7">The sequence shown here is derived from an EMBL/GenBank/DDBJ whole genome shotgun (WGS) entry which is preliminary data.</text>
</comment>
<evidence type="ECO:0000256" key="1">
    <source>
        <dbReference type="ARBA" id="ARBA00022490"/>
    </source>
</evidence>
<dbReference type="RefSeq" id="WP_133605170.1">
    <property type="nucleotide sequence ID" value="NZ_JAUFPJ010000011.1"/>
</dbReference>
<evidence type="ECO:0000313" key="8">
    <source>
        <dbReference type="Proteomes" id="UP000295357"/>
    </source>
</evidence>
<protein>
    <submittedName>
        <fullName evidence="7">Molecular chaperone Hsp31 and glyoxalase 3</fullName>
    </submittedName>
</protein>
<dbReference type="GO" id="GO:0019172">
    <property type="term" value="F:glyoxalase III activity"/>
    <property type="evidence" value="ECO:0007669"/>
    <property type="project" value="TreeGrafter"/>
</dbReference>
<dbReference type="InterPro" id="IPR002818">
    <property type="entry name" value="DJ-1/PfpI"/>
</dbReference>
<dbReference type="GO" id="GO:0019243">
    <property type="term" value="P:methylglyoxal catabolic process to D-lactate via S-lactoyl-glutathione"/>
    <property type="evidence" value="ECO:0007669"/>
    <property type="project" value="TreeGrafter"/>
</dbReference>
<evidence type="ECO:0000256" key="3">
    <source>
        <dbReference type="ARBA" id="ARBA00022801"/>
    </source>
</evidence>
<accession>A0A4R6MTK7</accession>
<dbReference type="PANTHER" id="PTHR48094:SF20">
    <property type="entry name" value="PROTEIN_NUCLEIC ACID DEGLYCASE 1"/>
    <property type="match status" value="1"/>
</dbReference>
<dbReference type="Gene3D" id="3.40.50.880">
    <property type="match status" value="1"/>
</dbReference>
<evidence type="ECO:0000259" key="6">
    <source>
        <dbReference type="Pfam" id="PF01965"/>
    </source>
</evidence>
<dbReference type="SUPFAM" id="SSF52317">
    <property type="entry name" value="Class I glutamine amidotransferase-like"/>
    <property type="match status" value="1"/>
</dbReference>
<dbReference type="NCBIfam" id="NF003168">
    <property type="entry name" value="PRK04155.1"/>
    <property type="match status" value="1"/>
</dbReference>
<feature type="domain" description="DJ-1/PfpI" evidence="6">
    <location>
        <begin position="79"/>
        <end position="202"/>
    </location>
</feature>
<keyword evidence="4" id="KW-0346">Stress response</keyword>
<organism evidence="7 8">
    <name type="scientific">Roseateles asaccharophilus</name>
    <dbReference type="NCBI Taxonomy" id="582607"/>
    <lineage>
        <taxon>Bacteria</taxon>
        <taxon>Pseudomonadati</taxon>
        <taxon>Pseudomonadota</taxon>
        <taxon>Betaproteobacteria</taxon>
        <taxon>Burkholderiales</taxon>
        <taxon>Sphaerotilaceae</taxon>
        <taxon>Roseateles</taxon>
    </lineage>
</organism>
<dbReference type="GO" id="GO:0036524">
    <property type="term" value="F:protein deglycase activity"/>
    <property type="evidence" value="ECO:0007669"/>
    <property type="project" value="InterPro"/>
</dbReference>
<dbReference type="OrthoDB" id="9792284at2"/>
<proteinExistence type="predicted"/>
<keyword evidence="5" id="KW-0234">DNA repair</keyword>
<evidence type="ECO:0000256" key="4">
    <source>
        <dbReference type="ARBA" id="ARBA00023016"/>
    </source>
</evidence>
<dbReference type="PIRSF" id="PIRSF037798">
    <property type="entry name" value="Chaperone_HchA"/>
    <property type="match status" value="1"/>
</dbReference>
<evidence type="ECO:0000256" key="2">
    <source>
        <dbReference type="ARBA" id="ARBA00022763"/>
    </source>
</evidence>
<dbReference type="InterPro" id="IPR050325">
    <property type="entry name" value="Prot/Nucl_acid_deglycase"/>
</dbReference>
<keyword evidence="2" id="KW-0227">DNA damage</keyword>
<evidence type="ECO:0000313" key="7">
    <source>
        <dbReference type="EMBL" id="TDP05636.1"/>
    </source>
</evidence>
<dbReference type="InterPro" id="IPR029062">
    <property type="entry name" value="Class_I_gatase-like"/>
</dbReference>
<dbReference type="Proteomes" id="UP000295357">
    <property type="component" value="Unassembled WGS sequence"/>
</dbReference>
<dbReference type="EMBL" id="SNXE01000010">
    <property type="protein sequence ID" value="TDP05636.1"/>
    <property type="molecule type" value="Genomic_DNA"/>
</dbReference>
<keyword evidence="1" id="KW-0963">Cytoplasm</keyword>
<dbReference type="InterPro" id="IPR017283">
    <property type="entry name" value="HchA"/>
</dbReference>
<dbReference type="GO" id="GO:0006281">
    <property type="term" value="P:DNA repair"/>
    <property type="evidence" value="ECO:0007669"/>
    <property type="project" value="UniProtKB-KW"/>
</dbReference>
<evidence type="ECO:0000256" key="5">
    <source>
        <dbReference type="ARBA" id="ARBA00023204"/>
    </source>
</evidence>
<keyword evidence="8" id="KW-1185">Reference proteome</keyword>
<sequence>MSSNTDQDPSKQPRPDAAEFNAFFPSAYTLQQFTSPRTPLEGDSYPEPYRGPLKVLVIAADERYLPTDTGKLFSTGNHPVETLVPMHHLDRAGFEFEIATLSGNSVKFEMWAMPHEEAAIVDLHRRYLPQFQAPRRLAEIADALERGQSDYAAVFIPGGHGALIGLPCSEAVARVLRWAMARERHVVSLCHGPAALLAAGAFGEQPSPFAGYAICAFPDALDRQTPALGYMPGGLTWFFGEQLQAQGLRLLNSDVTGAVHQDRKLITGDSPFASNALGQLAARALLDEMARQTLG</sequence>
<dbReference type="Pfam" id="PF01965">
    <property type="entry name" value="DJ-1_PfpI"/>
    <property type="match status" value="1"/>
</dbReference>
<name>A0A4R6MTK7_9BURK</name>
<dbReference type="PANTHER" id="PTHR48094">
    <property type="entry name" value="PROTEIN/NUCLEIC ACID DEGLYCASE DJ-1-RELATED"/>
    <property type="match status" value="1"/>
</dbReference>
<dbReference type="AlphaFoldDB" id="A0A4R6MTK7"/>
<reference evidence="7 8" key="1">
    <citation type="submission" date="2019-03" db="EMBL/GenBank/DDBJ databases">
        <title>Genomic Encyclopedia of Type Strains, Phase IV (KMG-IV): sequencing the most valuable type-strain genomes for metagenomic binning, comparative biology and taxonomic classification.</title>
        <authorList>
            <person name="Goeker M."/>
        </authorList>
    </citation>
    <scope>NUCLEOTIDE SEQUENCE [LARGE SCALE GENOMIC DNA]</scope>
    <source>
        <strain evidence="7 8">DSM 25082</strain>
    </source>
</reference>
<dbReference type="GO" id="GO:0005737">
    <property type="term" value="C:cytoplasm"/>
    <property type="evidence" value="ECO:0007669"/>
    <property type="project" value="TreeGrafter"/>
</dbReference>